<evidence type="ECO:0000313" key="2">
    <source>
        <dbReference type="EMBL" id="PWC01208.1"/>
    </source>
</evidence>
<organism evidence="2 3">
    <name type="scientific">Corynebacterium yudongzhengii</name>
    <dbReference type="NCBI Taxonomy" id="2080740"/>
    <lineage>
        <taxon>Bacteria</taxon>
        <taxon>Bacillati</taxon>
        <taxon>Actinomycetota</taxon>
        <taxon>Actinomycetes</taxon>
        <taxon>Mycobacteriales</taxon>
        <taxon>Corynebacteriaceae</taxon>
        <taxon>Corynebacterium</taxon>
    </lineage>
</organism>
<feature type="transmembrane region" description="Helical" evidence="1">
    <location>
        <begin position="112"/>
        <end position="131"/>
    </location>
</feature>
<keyword evidence="1" id="KW-1133">Transmembrane helix</keyword>
<dbReference type="EMBL" id="QEEZ01000016">
    <property type="protein sequence ID" value="PWC01208.1"/>
    <property type="molecule type" value="Genomic_DNA"/>
</dbReference>
<feature type="transmembrane region" description="Helical" evidence="1">
    <location>
        <begin position="33"/>
        <end position="54"/>
    </location>
</feature>
<dbReference type="KEGG" id="cyz:C3B44_01040"/>
<feature type="transmembrane region" description="Helical" evidence="1">
    <location>
        <begin position="60"/>
        <end position="82"/>
    </location>
</feature>
<comment type="caution">
    <text evidence="2">The sequence shown here is derived from an EMBL/GenBank/DDBJ whole genome shotgun (WGS) entry which is preliminary data.</text>
</comment>
<sequence>MLIATIPAEVVFWVCLILGCVVRYLLKAPRVGLALLAATPLIDLVLLVFFYMTLHENGQAQFMHGFAAFYISFSVVFGWDIIRTIDRWFARRTGREVPPPAETDSKVQLRKCILASGITAVLLAIGIAVAGGEGAFWLIYWLIAVLFTPLMWWGIEKYRERKKN</sequence>
<protein>
    <submittedName>
        <fullName evidence="2">Uncharacterized protein</fullName>
    </submittedName>
</protein>
<name>A0A2U1T5N5_9CORY</name>
<gene>
    <name evidence="2" type="ORF">DF222_08490</name>
</gene>
<keyword evidence="1" id="KW-0812">Transmembrane</keyword>
<dbReference type="RefSeq" id="WP_108430725.1">
    <property type="nucleotide sequence ID" value="NZ_CP026947.1"/>
</dbReference>
<dbReference type="OrthoDB" id="2082317at2"/>
<evidence type="ECO:0000313" key="3">
    <source>
        <dbReference type="Proteomes" id="UP000244989"/>
    </source>
</evidence>
<keyword evidence="1" id="KW-0472">Membrane</keyword>
<dbReference type="Proteomes" id="UP000244989">
    <property type="component" value="Unassembled WGS sequence"/>
</dbReference>
<feature type="transmembrane region" description="Helical" evidence="1">
    <location>
        <begin position="6"/>
        <end position="26"/>
    </location>
</feature>
<accession>A0A2U1T5N5</accession>
<reference evidence="3" key="1">
    <citation type="submission" date="2018-04" db="EMBL/GenBank/DDBJ databases">
        <authorList>
            <person name="Liu S."/>
            <person name="Wang Z."/>
            <person name="Li J."/>
        </authorList>
    </citation>
    <scope>NUCLEOTIDE SEQUENCE [LARGE SCALE GENOMIC DNA]</scope>
    <source>
        <strain evidence="3">2189</strain>
    </source>
</reference>
<keyword evidence="3" id="KW-1185">Reference proteome</keyword>
<feature type="transmembrane region" description="Helical" evidence="1">
    <location>
        <begin position="137"/>
        <end position="155"/>
    </location>
</feature>
<dbReference type="AlphaFoldDB" id="A0A2U1T5N5"/>
<evidence type="ECO:0000256" key="1">
    <source>
        <dbReference type="SAM" id="Phobius"/>
    </source>
</evidence>
<proteinExistence type="predicted"/>